<dbReference type="Proteomes" id="UP000719766">
    <property type="component" value="Unassembled WGS sequence"/>
</dbReference>
<keyword evidence="2 6" id="KW-0479">Metal-binding</keyword>
<evidence type="ECO:0000259" key="9">
    <source>
        <dbReference type="Pfam" id="PF03372"/>
    </source>
</evidence>
<keyword evidence="3" id="KW-0378">Hydrolase</keyword>
<protein>
    <submittedName>
        <fullName evidence="10">Endonuclease/exonuclease/phosphatase</fullName>
    </submittedName>
</protein>
<feature type="domain" description="Endonuclease/exonuclease/phosphatase" evidence="9">
    <location>
        <begin position="90"/>
        <end position="315"/>
    </location>
</feature>
<dbReference type="GO" id="GO:0046872">
    <property type="term" value="F:metal ion binding"/>
    <property type="evidence" value="ECO:0007669"/>
    <property type="project" value="UniProtKB-KW"/>
</dbReference>
<dbReference type="PANTHER" id="PTHR22748:SF4">
    <property type="entry name" value="DNA-(APURINIC OR APYRIMIDINIC SITE) ENDONUCLEASE 2"/>
    <property type="match status" value="1"/>
</dbReference>
<feature type="region of interest" description="Disordered" evidence="8">
    <location>
        <begin position="1"/>
        <end position="77"/>
    </location>
</feature>
<dbReference type="AlphaFoldDB" id="A0A9P7DHX0"/>
<evidence type="ECO:0000256" key="7">
    <source>
        <dbReference type="PIRSR" id="PIRSR604808-3"/>
    </source>
</evidence>
<evidence type="ECO:0000256" key="4">
    <source>
        <dbReference type="ARBA" id="ARBA00022842"/>
    </source>
</evidence>
<keyword evidence="4 6" id="KW-0460">Magnesium</keyword>
<evidence type="ECO:0000313" key="10">
    <source>
        <dbReference type="EMBL" id="KAG1793439.1"/>
    </source>
</evidence>
<dbReference type="Pfam" id="PF03372">
    <property type="entry name" value="Exo_endo_phos"/>
    <property type="match status" value="1"/>
</dbReference>
<evidence type="ECO:0000313" key="11">
    <source>
        <dbReference type="Proteomes" id="UP000719766"/>
    </source>
</evidence>
<feature type="compositionally biased region" description="Low complexity" evidence="8">
    <location>
        <begin position="22"/>
        <end position="32"/>
    </location>
</feature>
<accession>A0A9P7DHX0</accession>
<feature type="binding site" evidence="6">
    <location>
        <position position="329"/>
    </location>
    <ligand>
        <name>Mg(2+)</name>
        <dbReference type="ChEBI" id="CHEBI:18420"/>
        <label>1</label>
    </ligand>
</feature>
<dbReference type="GeneID" id="64591699"/>
<feature type="active site" evidence="5">
    <location>
        <position position="209"/>
    </location>
</feature>
<gene>
    <name evidence="10" type="ORF">HD556DRAFT_1237876</name>
</gene>
<evidence type="ECO:0000256" key="5">
    <source>
        <dbReference type="PIRSR" id="PIRSR604808-1"/>
    </source>
</evidence>
<dbReference type="GO" id="GO:0008311">
    <property type="term" value="F:double-stranded DNA 3'-5' DNA exonuclease activity"/>
    <property type="evidence" value="ECO:0007669"/>
    <property type="project" value="TreeGrafter"/>
</dbReference>
<dbReference type="CDD" id="cd09076">
    <property type="entry name" value="L1-EN"/>
    <property type="match status" value="1"/>
</dbReference>
<feature type="active site" description="Proton acceptor" evidence="5">
    <location>
        <position position="329"/>
    </location>
</feature>
<evidence type="ECO:0000256" key="8">
    <source>
        <dbReference type="SAM" id="MobiDB-lite"/>
    </source>
</evidence>
<sequence length="638" mass="71876">MGKVIQLPISIHTTTPPPPPGLSSGLSSGHGSCLPEHRGRSHPVAGEPPNDARGEFGGEVPPPRPHQAPAYPTADNNTKKKTRANILIATLNTNGRASGTLGPSQSQTSKWPAINQMMREKRIGILCLQETHLTHEHERQIDNLFSRRLLVLNSSDPDRPGNSAGIAFVVNKELTNTANVKMTVLVPGRAAVLSMKWHNEKNITLLNIYAPNNAHEHPIFWTKVREKWLEAGLNNPDFMLGDFNLTEDPLDRSPARLDNENAIEALRQTRNALNLQDSWRLTFPHRRMFTHSSSNNDSLSRLDRIYVSAALNESTTDWDSYISQVPTDHKMVLTRFAPPGLPHIGKGRWAWPIGILSDESLIEKIVKLGIETQQEIEKMTHRDDTMNPQIAWMNFKSTMNSLAKDTAKVHMAKINQHIRQLTKDLHHTTNSQSLDTSNDLRSHCILLEKEIEHLQKKRYKNAHLRAQAQWAIKGETLCKYWSKVNSPKKPRDIIYGLRKPGSPHLTTKSEDMAEIARDYHDKVQQTDLLPEEIELRHQTIIETLSNIPCKQRLEVPPDTLLEPLRREQILEALCSSKAGSAAGIDGIPYEAWRALHEHHTAANRSNKPNFDVLSTLTYVINDIQINGVLKDVKTVHKG</sequence>
<feature type="binding site" evidence="6">
    <location>
        <position position="244"/>
    </location>
    <ligand>
        <name>Mg(2+)</name>
        <dbReference type="ChEBI" id="CHEBI:18420"/>
        <label>1</label>
    </ligand>
</feature>
<dbReference type="GO" id="GO:0005634">
    <property type="term" value="C:nucleus"/>
    <property type="evidence" value="ECO:0007669"/>
    <property type="project" value="TreeGrafter"/>
</dbReference>
<dbReference type="InterPro" id="IPR004808">
    <property type="entry name" value="AP_endonuc_1"/>
</dbReference>
<organism evidence="10 11">
    <name type="scientific">Suillus plorans</name>
    <dbReference type="NCBI Taxonomy" id="116603"/>
    <lineage>
        <taxon>Eukaryota</taxon>
        <taxon>Fungi</taxon>
        <taxon>Dikarya</taxon>
        <taxon>Basidiomycota</taxon>
        <taxon>Agaricomycotina</taxon>
        <taxon>Agaricomycetes</taxon>
        <taxon>Agaricomycetidae</taxon>
        <taxon>Boletales</taxon>
        <taxon>Suillineae</taxon>
        <taxon>Suillaceae</taxon>
        <taxon>Suillus</taxon>
    </lineage>
</organism>
<dbReference type="EMBL" id="JABBWE010000030">
    <property type="protein sequence ID" value="KAG1793439.1"/>
    <property type="molecule type" value="Genomic_DNA"/>
</dbReference>
<keyword evidence="6" id="KW-0464">Manganese</keyword>
<feature type="binding site" evidence="6">
    <location>
        <position position="242"/>
    </location>
    <ligand>
        <name>Mg(2+)</name>
        <dbReference type="ChEBI" id="CHEBI:18420"/>
        <label>1</label>
    </ligand>
</feature>
<evidence type="ECO:0000256" key="6">
    <source>
        <dbReference type="PIRSR" id="PIRSR604808-2"/>
    </source>
</evidence>
<name>A0A9P7DHX0_9AGAM</name>
<proteinExistence type="inferred from homology"/>
<evidence type="ECO:0000256" key="1">
    <source>
        <dbReference type="ARBA" id="ARBA00007092"/>
    </source>
</evidence>
<evidence type="ECO:0000256" key="2">
    <source>
        <dbReference type="ARBA" id="ARBA00022723"/>
    </source>
</evidence>
<comment type="cofactor">
    <cofactor evidence="6">
        <name>Mg(2+)</name>
        <dbReference type="ChEBI" id="CHEBI:18420"/>
    </cofactor>
    <cofactor evidence="6">
        <name>Mn(2+)</name>
        <dbReference type="ChEBI" id="CHEBI:29035"/>
    </cofactor>
    <text evidence="6">Probably binds two magnesium or manganese ions per subunit.</text>
</comment>
<comment type="caution">
    <text evidence="10">The sequence shown here is derived from an EMBL/GenBank/DDBJ whole genome shotgun (WGS) entry which is preliminary data.</text>
</comment>
<feature type="binding site" evidence="6">
    <location>
        <position position="92"/>
    </location>
    <ligand>
        <name>Mg(2+)</name>
        <dbReference type="ChEBI" id="CHEBI:18420"/>
        <label>1</label>
    </ligand>
</feature>
<dbReference type="InterPro" id="IPR036691">
    <property type="entry name" value="Endo/exonu/phosph_ase_sf"/>
</dbReference>
<dbReference type="GO" id="GO:0008081">
    <property type="term" value="F:phosphoric diester hydrolase activity"/>
    <property type="evidence" value="ECO:0007669"/>
    <property type="project" value="TreeGrafter"/>
</dbReference>
<dbReference type="SUPFAM" id="SSF56219">
    <property type="entry name" value="DNase I-like"/>
    <property type="match status" value="1"/>
</dbReference>
<evidence type="ECO:0000256" key="3">
    <source>
        <dbReference type="ARBA" id="ARBA00022801"/>
    </source>
</evidence>
<feature type="binding site" evidence="6">
    <location>
        <position position="328"/>
    </location>
    <ligand>
        <name>Mg(2+)</name>
        <dbReference type="ChEBI" id="CHEBI:18420"/>
        <label>1</label>
    </ligand>
</feature>
<dbReference type="Gene3D" id="3.60.10.10">
    <property type="entry name" value="Endonuclease/exonuclease/phosphatase"/>
    <property type="match status" value="1"/>
</dbReference>
<comment type="similarity">
    <text evidence="1">Belongs to the DNA repair enzymes AP/ExoA family.</text>
</comment>
<feature type="site" description="Transition state stabilizer" evidence="7">
    <location>
        <position position="244"/>
    </location>
</feature>
<feature type="active site" description="Proton donor/acceptor" evidence="5">
    <location>
        <position position="242"/>
    </location>
</feature>
<feature type="site" description="Interaction with DNA substrate" evidence="7">
    <location>
        <position position="329"/>
    </location>
</feature>
<feature type="site" description="Important for catalytic activity" evidence="7">
    <location>
        <position position="303"/>
    </location>
</feature>
<dbReference type="OrthoDB" id="3264871at2759"/>
<keyword evidence="11" id="KW-1185">Reference proteome</keyword>
<dbReference type="RefSeq" id="XP_041159864.1">
    <property type="nucleotide sequence ID" value="XM_041297935.1"/>
</dbReference>
<dbReference type="GO" id="GO:0003906">
    <property type="term" value="F:DNA-(apurinic or apyrimidinic site) endonuclease activity"/>
    <property type="evidence" value="ECO:0007669"/>
    <property type="project" value="TreeGrafter"/>
</dbReference>
<keyword evidence="10" id="KW-0255">Endonuclease</keyword>
<dbReference type="InterPro" id="IPR005135">
    <property type="entry name" value="Endo/exonuclease/phosphatase"/>
</dbReference>
<dbReference type="GO" id="GO:0006284">
    <property type="term" value="P:base-excision repair"/>
    <property type="evidence" value="ECO:0007669"/>
    <property type="project" value="TreeGrafter"/>
</dbReference>
<reference evidence="10" key="1">
    <citation type="journal article" date="2020" name="New Phytol.">
        <title>Comparative genomics reveals dynamic genome evolution in host specialist ectomycorrhizal fungi.</title>
        <authorList>
            <person name="Lofgren L.A."/>
            <person name="Nguyen N.H."/>
            <person name="Vilgalys R."/>
            <person name="Ruytinx J."/>
            <person name="Liao H.L."/>
            <person name="Branco S."/>
            <person name="Kuo A."/>
            <person name="LaButti K."/>
            <person name="Lipzen A."/>
            <person name="Andreopoulos W."/>
            <person name="Pangilinan J."/>
            <person name="Riley R."/>
            <person name="Hundley H."/>
            <person name="Na H."/>
            <person name="Barry K."/>
            <person name="Grigoriev I.V."/>
            <person name="Stajich J.E."/>
            <person name="Kennedy P.G."/>
        </authorList>
    </citation>
    <scope>NUCLEOTIDE SEQUENCE</scope>
    <source>
        <strain evidence="10">S12</strain>
    </source>
</reference>
<keyword evidence="10" id="KW-0540">Nuclease</keyword>
<dbReference type="PANTHER" id="PTHR22748">
    <property type="entry name" value="AP ENDONUCLEASE"/>
    <property type="match status" value="1"/>
</dbReference>
<feature type="binding site" evidence="6">
    <location>
        <position position="130"/>
    </location>
    <ligand>
        <name>Mg(2+)</name>
        <dbReference type="ChEBI" id="CHEBI:18420"/>
        <label>1</label>
    </ligand>
</feature>